<keyword evidence="4 12" id="KW-0808">Transferase</keyword>
<name>A0A7R9FQA9_9CRUS</name>
<keyword evidence="14" id="KW-1185">Reference proteome</keyword>
<dbReference type="EC" id="2.4.1.135" evidence="3 12"/>
<keyword evidence="8" id="KW-0472">Membrane</keyword>
<gene>
    <name evidence="13" type="ORF">DSTB1V02_LOCUS10866</name>
</gene>
<evidence type="ECO:0000256" key="6">
    <source>
        <dbReference type="ARBA" id="ARBA00022968"/>
    </source>
</evidence>
<evidence type="ECO:0000256" key="11">
    <source>
        <dbReference type="PIRSR" id="PIRSR605027-3"/>
    </source>
</evidence>
<dbReference type="Gene3D" id="3.90.550.10">
    <property type="entry name" value="Spore Coat Polysaccharide Biosynthesis Protein SpsA, Chain A"/>
    <property type="match status" value="1"/>
</dbReference>
<dbReference type="GO" id="GO:0000139">
    <property type="term" value="C:Golgi membrane"/>
    <property type="evidence" value="ECO:0007669"/>
    <property type="project" value="UniProtKB-SubCell"/>
</dbReference>
<evidence type="ECO:0000256" key="9">
    <source>
        <dbReference type="ARBA" id="ARBA00023180"/>
    </source>
</evidence>
<dbReference type="InterPro" id="IPR029044">
    <property type="entry name" value="Nucleotide-diphossugar_trans"/>
</dbReference>
<evidence type="ECO:0000256" key="10">
    <source>
        <dbReference type="ARBA" id="ARBA00047979"/>
    </source>
</evidence>
<dbReference type="PANTHER" id="PTHR10896">
    <property type="entry name" value="GALACTOSYLGALACTOSYLXYLOSYLPROTEIN 3-BETA-GLUCURONOSYLTRANSFERASE BETA-1,3-GLUCURONYLTRANSFERASE"/>
    <property type="match status" value="1"/>
</dbReference>
<evidence type="ECO:0000256" key="5">
    <source>
        <dbReference type="ARBA" id="ARBA00022692"/>
    </source>
</evidence>
<evidence type="ECO:0000313" key="13">
    <source>
        <dbReference type="EMBL" id="CAD7251099.1"/>
    </source>
</evidence>
<comment type="subcellular location">
    <subcellularLocation>
        <location evidence="12">Golgi apparatus membrane</location>
        <topology evidence="12">Single-pass type II membrane protein</topology>
    </subcellularLocation>
    <subcellularLocation>
        <location evidence="1">Membrane</location>
        <topology evidence="1">Single-pass type II membrane protein</topology>
    </subcellularLocation>
</comment>
<keyword evidence="11 12" id="KW-0464">Manganese</keyword>
<reference evidence="13" key="1">
    <citation type="submission" date="2020-11" db="EMBL/GenBank/DDBJ databases">
        <authorList>
            <person name="Tran Van P."/>
        </authorList>
    </citation>
    <scope>NUCLEOTIDE SEQUENCE</scope>
</reference>
<dbReference type="OrthoDB" id="675023at2759"/>
<evidence type="ECO:0000256" key="4">
    <source>
        <dbReference type="ARBA" id="ARBA00022679"/>
    </source>
</evidence>
<evidence type="ECO:0000256" key="1">
    <source>
        <dbReference type="ARBA" id="ARBA00004606"/>
    </source>
</evidence>
<comment type="cofactor">
    <cofactor evidence="11 12">
        <name>Mn(2+)</name>
        <dbReference type="ChEBI" id="CHEBI:29035"/>
    </cofactor>
</comment>
<dbReference type="UniPathway" id="UPA00378"/>
<comment type="similarity">
    <text evidence="2 12">Belongs to the glycosyltransferase 43 family.</text>
</comment>
<proteinExistence type="inferred from homology"/>
<dbReference type="EMBL" id="LR902797">
    <property type="protein sequence ID" value="CAD7251099.1"/>
    <property type="molecule type" value="Genomic_DNA"/>
</dbReference>
<dbReference type="GO" id="GO:0005975">
    <property type="term" value="P:carbohydrate metabolic process"/>
    <property type="evidence" value="ECO:0007669"/>
    <property type="project" value="TreeGrafter"/>
</dbReference>
<dbReference type="Pfam" id="PF03360">
    <property type="entry name" value="Glyco_transf_43"/>
    <property type="match status" value="1"/>
</dbReference>
<keyword evidence="9" id="KW-0325">Glycoprotein</keyword>
<keyword evidence="5" id="KW-0812">Transmembrane</keyword>
<dbReference type="GO" id="GO:0050650">
    <property type="term" value="P:chondroitin sulfate proteoglycan biosynthetic process"/>
    <property type="evidence" value="ECO:0007669"/>
    <property type="project" value="TreeGrafter"/>
</dbReference>
<organism evidence="13">
    <name type="scientific">Darwinula stevensoni</name>
    <dbReference type="NCBI Taxonomy" id="69355"/>
    <lineage>
        <taxon>Eukaryota</taxon>
        <taxon>Metazoa</taxon>
        <taxon>Ecdysozoa</taxon>
        <taxon>Arthropoda</taxon>
        <taxon>Crustacea</taxon>
        <taxon>Oligostraca</taxon>
        <taxon>Ostracoda</taxon>
        <taxon>Podocopa</taxon>
        <taxon>Podocopida</taxon>
        <taxon>Darwinulocopina</taxon>
        <taxon>Darwinuloidea</taxon>
        <taxon>Darwinulidae</taxon>
        <taxon>Darwinula</taxon>
    </lineage>
</organism>
<evidence type="ECO:0000256" key="7">
    <source>
        <dbReference type="ARBA" id="ARBA00022989"/>
    </source>
</evidence>
<sequence length="109" mass="12469">MPEKHRKKKAIPKGVSNRRAGIDWIRKHVEDGVMYFADDDNSYDRRIFEEMRWTKKVSMWPVGLVGHLGLSSPVVIDGRVIGFYDGWIGGRRFPVDMAGFAVGIPFFLS</sequence>
<keyword evidence="12" id="KW-0333">Golgi apparatus</keyword>
<dbReference type="GO" id="GO:0046872">
    <property type="term" value="F:metal ion binding"/>
    <property type="evidence" value="ECO:0007669"/>
    <property type="project" value="UniProtKB-KW"/>
</dbReference>
<keyword evidence="6 12" id="KW-0735">Signal-anchor</keyword>
<evidence type="ECO:0000256" key="2">
    <source>
        <dbReference type="ARBA" id="ARBA00007706"/>
    </source>
</evidence>
<keyword evidence="7" id="KW-1133">Transmembrane helix</keyword>
<dbReference type="Proteomes" id="UP000677054">
    <property type="component" value="Unassembled WGS sequence"/>
</dbReference>
<keyword evidence="11 12" id="KW-0479">Metal-binding</keyword>
<comment type="catalytic activity">
    <reaction evidence="10 12">
        <text>3-O-(beta-D-galactosyl-(1-&gt;3)-beta-D-galactosyl-(1-&gt;4)-beta-D-xylosyl)-L-seryl-[protein] + UDP-alpha-D-glucuronate = 3-O-(beta-D-GlcA-(1-&gt;3)-beta-D-Gal-(1-&gt;3)-beta-D-Gal-(1-&gt;4)-beta-D-Xyl)-L-seryl-[protein] + UDP + H(+)</text>
        <dbReference type="Rhea" id="RHEA:24168"/>
        <dbReference type="Rhea" id="RHEA-COMP:12571"/>
        <dbReference type="Rhea" id="RHEA-COMP:12573"/>
        <dbReference type="ChEBI" id="CHEBI:15378"/>
        <dbReference type="ChEBI" id="CHEBI:58052"/>
        <dbReference type="ChEBI" id="CHEBI:58223"/>
        <dbReference type="ChEBI" id="CHEBI:132090"/>
        <dbReference type="ChEBI" id="CHEBI:132093"/>
        <dbReference type="EC" id="2.4.1.135"/>
    </reaction>
</comment>
<comment type="pathway">
    <text evidence="12">Protein modification; protein glycosylation.</text>
</comment>
<dbReference type="PANTHER" id="PTHR10896:SF50">
    <property type="entry name" value="GALACTOSYLGALACTOSYLXYLOSYLPROTEIN 3-BETA-GLUCURONOSYLTRANSFERASE P"/>
    <property type="match status" value="1"/>
</dbReference>
<dbReference type="AlphaFoldDB" id="A0A7R9FQA9"/>
<evidence type="ECO:0000313" key="14">
    <source>
        <dbReference type="Proteomes" id="UP000677054"/>
    </source>
</evidence>
<dbReference type="InterPro" id="IPR005027">
    <property type="entry name" value="Glyco_trans_43"/>
</dbReference>
<evidence type="ECO:0000256" key="12">
    <source>
        <dbReference type="RuleBase" id="RU363127"/>
    </source>
</evidence>
<evidence type="ECO:0000256" key="3">
    <source>
        <dbReference type="ARBA" id="ARBA00012641"/>
    </source>
</evidence>
<feature type="binding site" evidence="11">
    <location>
        <position position="40"/>
    </location>
    <ligand>
        <name>Mn(2+)</name>
        <dbReference type="ChEBI" id="CHEBI:29035"/>
    </ligand>
</feature>
<accession>A0A7R9FQA9</accession>
<dbReference type="SUPFAM" id="SSF53448">
    <property type="entry name" value="Nucleotide-diphospho-sugar transferases"/>
    <property type="match status" value="1"/>
</dbReference>
<dbReference type="GO" id="GO:0015018">
    <property type="term" value="F:galactosylgalactosylxylosylprotein 3-beta-glucuronosyltransferase activity"/>
    <property type="evidence" value="ECO:0007669"/>
    <property type="project" value="UniProtKB-UniRule"/>
</dbReference>
<evidence type="ECO:0000256" key="8">
    <source>
        <dbReference type="ARBA" id="ARBA00023136"/>
    </source>
</evidence>
<dbReference type="EMBL" id="CAJPEV010003280">
    <property type="protein sequence ID" value="CAG0899395.1"/>
    <property type="molecule type" value="Genomic_DNA"/>
</dbReference>
<protein>
    <recommendedName>
        <fullName evidence="3 12">Galactosylgalactosylxylosylprotein 3-beta-glucuronosyltransferase</fullName>
        <ecNumber evidence="3 12">2.4.1.135</ecNumber>
    </recommendedName>
</protein>
<feature type="non-terminal residue" evidence="13">
    <location>
        <position position="1"/>
    </location>
</feature>